<dbReference type="Gene3D" id="3.40.50.300">
    <property type="entry name" value="P-loop containing nucleotide triphosphate hydrolases"/>
    <property type="match status" value="1"/>
</dbReference>
<dbReference type="GO" id="GO:0016301">
    <property type="term" value="F:kinase activity"/>
    <property type="evidence" value="ECO:0007669"/>
    <property type="project" value="UniProtKB-KW"/>
</dbReference>
<reference evidence="2 3" key="1">
    <citation type="submission" date="2013-12" db="EMBL/GenBank/DDBJ databases">
        <authorList>
            <consortium name="DOE Joint Genome Institute"/>
            <person name="Eisen J."/>
            <person name="Huntemann M."/>
            <person name="Han J."/>
            <person name="Chen A."/>
            <person name="Kyrpides N."/>
            <person name="Mavromatis K."/>
            <person name="Markowitz V."/>
            <person name="Palaniappan K."/>
            <person name="Ivanova N."/>
            <person name="Schaumberg A."/>
            <person name="Pati A."/>
            <person name="Liolios K."/>
            <person name="Nordberg H.P."/>
            <person name="Cantor M.N."/>
            <person name="Hua S.X."/>
            <person name="Woyke T."/>
        </authorList>
    </citation>
    <scope>NUCLEOTIDE SEQUENCE [LARGE SCALE GENOMIC DNA]</scope>
    <source>
        <strain evidence="3">DSM 19437</strain>
    </source>
</reference>
<dbReference type="RefSeq" id="WP_008586602.1">
    <property type="nucleotide sequence ID" value="NZ_CP007035.1"/>
</dbReference>
<dbReference type="PANTHER" id="PTHR37512">
    <property type="entry name" value="TRIFUNCTIONAL NAD BIOSYNTHESIS/REGULATOR PROTEIN NADR"/>
    <property type="match status" value="1"/>
</dbReference>
<sequence length="177" mass="20354">MLKKVVIIGPESTGKSSLCAALAQHYKTLWCPEYAREYLLTNGARYTYADLQVIAKGQLTLEDRYVEEAAAKAHPLVFIDTDMYVMKVWSEFVFSKCDPFVLNAIATRQYDLYLLCDTDLPWAKDELREYPDPETRDRLFTIYKAELAAQQTPWTIISGTENRRTQAAITTIDSFFK</sequence>
<organism evidence="2 3">
    <name type="scientific">Niabella soli DSM 19437</name>
    <dbReference type="NCBI Taxonomy" id="929713"/>
    <lineage>
        <taxon>Bacteria</taxon>
        <taxon>Pseudomonadati</taxon>
        <taxon>Bacteroidota</taxon>
        <taxon>Chitinophagia</taxon>
        <taxon>Chitinophagales</taxon>
        <taxon>Chitinophagaceae</taxon>
        <taxon>Niabella</taxon>
    </lineage>
</organism>
<protein>
    <submittedName>
        <fullName evidence="2">NAD metabolism ATPase/kinase</fullName>
    </submittedName>
</protein>
<dbReference type="InterPro" id="IPR052735">
    <property type="entry name" value="NAD_biosynth-regulator"/>
</dbReference>
<gene>
    <name evidence="2" type="ORF">NIASO_14440</name>
</gene>
<evidence type="ECO:0000313" key="3">
    <source>
        <dbReference type="Proteomes" id="UP000003586"/>
    </source>
</evidence>
<keyword evidence="2" id="KW-0418">Kinase</keyword>
<dbReference type="EMBL" id="CP007035">
    <property type="protein sequence ID" value="AHF16031.1"/>
    <property type="molecule type" value="Genomic_DNA"/>
</dbReference>
<evidence type="ECO:0000313" key="2">
    <source>
        <dbReference type="EMBL" id="AHF16031.1"/>
    </source>
</evidence>
<dbReference type="Pfam" id="PF13521">
    <property type="entry name" value="AAA_28"/>
    <property type="match status" value="1"/>
</dbReference>
<feature type="domain" description="NadR/Ttd14 AAA" evidence="1">
    <location>
        <begin position="4"/>
        <end position="164"/>
    </location>
</feature>
<evidence type="ECO:0000259" key="1">
    <source>
        <dbReference type="Pfam" id="PF13521"/>
    </source>
</evidence>
<name>W0F3V2_9BACT</name>
<dbReference type="InterPro" id="IPR027417">
    <property type="entry name" value="P-loop_NTPase"/>
</dbReference>
<dbReference type="PANTHER" id="PTHR37512:SF1">
    <property type="entry name" value="NADR_TTD14 AAA DOMAIN-CONTAINING PROTEIN"/>
    <property type="match status" value="1"/>
</dbReference>
<dbReference type="STRING" id="929713.NIASO_14440"/>
<dbReference type="Proteomes" id="UP000003586">
    <property type="component" value="Chromosome"/>
</dbReference>
<dbReference type="AlphaFoldDB" id="W0F3V2"/>
<dbReference type="HOGENOM" id="CLU_052648_3_0_10"/>
<dbReference type="KEGG" id="nso:NIASO_14440"/>
<proteinExistence type="predicted"/>
<dbReference type="InterPro" id="IPR038727">
    <property type="entry name" value="NadR/Ttd14_AAA_dom"/>
</dbReference>
<keyword evidence="3" id="KW-1185">Reference proteome</keyword>
<dbReference type="eggNOG" id="COG3172">
    <property type="taxonomic scope" value="Bacteria"/>
</dbReference>
<keyword evidence="2" id="KW-0808">Transferase</keyword>
<dbReference type="SUPFAM" id="SSF52540">
    <property type="entry name" value="P-loop containing nucleoside triphosphate hydrolases"/>
    <property type="match status" value="1"/>
</dbReference>
<dbReference type="OrthoDB" id="9151999at2"/>
<accession>W0F3V2</accession>